<organism evidence="11 12">
    <name type="scientific">Nocardia panacis</name>
    <dbReference type="NCBI Taxonomy" id="2340916"/>
    <lineage>
        <taxon>Bacteria</taxon>
        <taxon>Bacillati</taxon>
        <taxon>Actinomycetota</taxon>
        <taxon>Actinomycetes</taxon>
        <taxon>Mycobacteriales</taxon>
        <taxon>Nocardiaceae</taxon>
        <taxon>Nocardia</taxon>
    </lineage>
</organism>
<reference evidence="11 12" key="1">
    <citation type="submission" date="2018-09" db="EMBL/GenBank/DDBJ databases">
        <title>YIM PH21274 draft genome.</title>
        <authorList>
            <person name="Miao C."/>
        </authorList>
    </citation>
    <scope>NUCLEOTIDE SEQUENCE [LARGE SCALE GENOMIC DNA]</scope>
    <source>
        <strain evidence="11 12">YIM PH 21724</strain>
    </source>
</reference>
<dbReference type="Gene3D" id="1.10.3720.10">
    <property type="entry name" value="MetI-like"/>
    <property type="match status" value="1"/>
</dbReference>
<evidence type="ECO:0000256" key="3">
    <source>
        <dbReference type="ARBA" id="ARBA00022448"/>
    </source>
</evidence>
<evidence type="ECO:0000256" key="8">
    <source>
        <dbReference type="RuleBase" id="RU363032"/>
    </source>
</evidence>
<feature type="transmembrane region" description="Helical" evidence="8">
    <location>
        <begin position="81"/>
        <end position="106"/>
    </location>
</feature>
<proteinExistence type="inferred from homology"/>
<dbReference type="AlphaFoldDB" id="A0A3A4K0L7"/>
<dbReference type="InterPro" id="IPR035906">
    <property type="entry name" value="MetI-like_sf"/>
</dbReference>
<keyword evidence="6 8" id="KW-1133">Transmembrane helix</keyword>
<feature type="domain" description="ABC transmembrane type-1" evidence="10">
    <location>
        <begin position="82"/>
        <end position="287"/>
    </location>
</feature>
<comment type="caution">
    <text evidence="11">The sequence shown here is derived from an EMBL/GenBank/DDBJ whole genome shotgun (WGS) entry which is preliminary data.</text>
</comment>
<dbReference type="EMBL" id="QZFU01000036">
    <property type="protein sequence ID" value="RJO70823.1"/>
    <property type="molecule type" value="Genomic_DNA"/>
</dbReference>
<feature type="transmembrane region" description="Helical" evidence="8">
    <location>
        <begin position="118"/>
        <end position="143"/>
    </location>
</feature>
<evidence type="ECO:0000256" key="2">
    <source>
        <dbReference type="ARBA" id="ARBA00007069"/>
    </source>
</evidence>
<keyword evidence="7 8" id="KW-0472">Membrane</keyword>
<comment type="similarity">
    <text evidence="2">Belongs to the binding-protein-dependent transport system permease family. CysTW subfamily.</text>
</comment>
<protein>
    <submittedName>
        <fullName evidence="11">ABC transporter permease</fullName>
    </submittedName>
</protein>
<feature type="transmembrane region" description="Helical" evidence="8">
    <location>
        <begin position="163"/>
        <end position="185"/>
    </location>
</feature>
<feature type="transmembrane region" description="Helical" evidence="8">
    <location>
        <begin position="268"/>
        <end position="288"/>
    </location>
</feature>
<comment type="subcellular location">
    <subcellularLocation>
        <location evidence="1 8">Cell membrane</location>
        <topology evidence="1 8">Multi-pass membrane protein</topology>
    </subcellularLocation>
</comment>
<dbReference type="GO" id="GO:0055085">
    <property type="term" value="P:transmembrane transport"/>
    <property type="evidence" value="ECO:0007669"/>
    <property type="project" value="InterPro"/>
</dbReference>
<dbReference type="PANTHER" id="PTHR42929:SF5">
    <property type="entry name" value="ABC TRANSPORTER PERMEASE PROTEIN"/>
    <property type="match status" value="1"/>
</dbReference>
<keyword evidence="4" id="KW-1003">Cell membrane</keyword>
<dbReference type="Pfam" id="PF00528">
    <property type="entry name" value="BPD_transp_1"/>
    <property type="match status" value="1"/>
</dbReference>
<accession>A0A3A4K0L7</accession>
<evidence type="ECO:0000256" key="9">
    <source>
        <dbReference type="SAM" id="MobiDB-lite"/>
    </source>
</evidence>
<evidence type="ECO:0000313" key="11">
    <source>
        <dbReference type="EMBL" id="RJO70823.1"/>
    </source>
</evidence>
<evidence type="ECO:0000313" key="12">
    <source>
        <dbReference type="Proteomes" id="UP000266677"/>
    </source>
</evidence>
<dbReference type="PROSITE" id="PS50928">
    <property type="entry name" value="ABC_TM1"/>
    <property type="match status" value="1"/>
</dbReference>
<dbReference type="CDD" id="cd06261">
    <property type="entry name" value="TM_PBP2"/>
    <property type="match status" value="1"/>
</dbReference>
<keyword evidence="3 8" id="KW-0813">Transport</keyword>
<dbReference type="GO" id="GO:0005886">
    <property type="term" value="C:plasma membrane"/>
    <property type="evidence" value="ECO:0007669"/>
    <property type="project" value="UniProtKB-SubCell"/>
</dbReference>
<feature type="region of interest" description="Disordered" evidence="9">
    <location>
        <begin position="1"/>
        <end position="22"/>
    </location>
</feature>
<dbReference type="PANTHER" id="PTHR42929">
    <property type="entry name" value="INNER MEMBRANE ABC TRANSPORTER PERMEASE PROTEIN YDCU-RELATED-RELATED"/>
    <property type="match status" value="1"/>
</dbReference>
<gene>
    <name evidence="11" type="ORF">D5S18_26910</name>
</gene>
<sequence>MVGAERGRRRTAVGAAGGRMRGRGWRAQSPAALGLGLATPALLLVAALVIIPIGLLFAGAFDADGRRVLADLVTDSVERAALARTLWVSLAVAVVATGLGSILAWAMCVTRSALWRALLWLAVLAPFWMSVVVKNYAFVLLLRSNGPVATILERLGLSETKNGLLYTNSAVVLAMVYAMLPYAVLPMYAALSGIDRTLLQAAEVAGASRARALVDVVAPLAARSALSTATLVFVIGLGFYITPVILGGPGKPFVASLVGTHIFDRYDLGGAQALACALLAVALLAVGASQFAARYLPKGAGA</sequence>
<feature type="transmembrane region" description="Helical" evidence="8">
    <location>
        <begin position="229"/>
        <end position="248"/>
    </location>
</feature>
<name>A0A3A4K0L7_9NOCA</name>
<evidence type="ECO:0000256" key="5">
    <source>
        <dbReference type="ARBA" id="ARBA00022692"/>
    </source>
</evidence>
<evidence type="ECO:0000256" key="7">
    <source>
        <dbReference type="ARBA" id="ARBA00023136"/>
    </source>
</evidence>
<feature type="transmembrane region" description="Helical" evidence="8">
    <location>
        <begin position="31"/>
        <end position="61"/>
    </location>
</feature>
<dbReference type="SUPFAM" id="SSF161098">
    <property type="entry name" value="MetI-like"/>
    <property type="match status" value="1"/>
</dbReference>
<dbReference type="Proteomes" id="UP000266677">
    <property type="component" value="Unassembled WGS sequence"/>
</dbReference>
<evidence type="ECO:0000259" key="10">
    <source>
        <dbReference type="PROSITE" id="PS50928"/>
    </source>
</evidence>
<keyword evidence="12" id="KW-1185">Reference proteome</keyword>
<dbReference type="InterPro" id="IPR000515">
    <property type="entry name" value="MetI-like"/>
</dbReference>
<keyword evidence="5 8" id="KW-0812">Transmembrane</keyword>
<evidence type="ECO:0000256" key="6">
    <source>
        <dbReference type="ARBA" id="ARBA00022989"/>
    </source>
</evidence>
<evidence type="ECO:0000256" key="4">
    <source>
        <dbReference type="ARBA" id="ARBA00022475"/>
    </source>
</evidence>
<evidence type="ECO:0000256" key="1">
    <source>
        <dbReference type="ARBA" id="ARBA00004651"/>
    </source>
</evidence>